<dbReference type="SUPFAM" id="SSF51182">
    <property type="entry name" value="RmlC-like cupins"/>
    <property type="match status" value="1"/>
</dbReference>
<name>A0ABM8ZWY6_9VIBR</name>
<organism evidence="2 3">
    <name type="scientific">Vibrio stylophorae</name>
    <dbReference type="NCBI Taxonomy" id="659351"/>
    <lineage>
        <taxon>Bacteria</taxon>
        <taxon>Pseudomonadati</taxon>
        <taxon>Pseudomonadota</taxon>
        <taxon>Gammaproteobacteria</taxon>
        <taxon>Vibrionales</taxon>
        <taxon>Vibrionaceae</taxon>
        <taxon>Vibrio</taxon>
    </lineage>
</organism>
<reference evidence="2" key="1">
    <citation type="submission" date="2021-11" db="EMBL/GenBank/DDBJ databases">
        <authorList>
            <person name="Rodrigo-Torres L."/>
            <person name="Arahal R. D."/>
            <person name="Lucena T."/>
        </authorList>
    </citation>
    <scope>NUCLEOTIDE SEQUENCE</scope>
    <source>
        <strain evidence="2">CECT 7929</strain>
    </source>
</reference>
<dbReference type="InterPro" id="IPR014710">
    <property type="entry name" value="RmlC-like_jellyroll"/>
</dbReference>
<evidence type="ECO:0000259" key="1">
    <source>
        <dbReference type="Pfam" id="PF07883"/>
    </source>
</evidence>
<dbReference type="Proteomes" id="UP000838672">
    <property type="component" value="Unassembled WGS sequence"/>
</dbReference>
<dbReference type="Pfam" id="PF07883">
    <property type="entry name" value="Cupin_2"/>
    <property type="match status" value="1"/>
</dbReference>
<keyword evidence="3" id="KW-1185">Reference proteome</keyword>
<dbReference type="InterPro" id="IPR013096">
    <property type="entry name" value="Cupin_2"/>
</dbReference>
<sequence>MTHRVQNLFTNIPDRFSQELCDILVSHPTCRIERIVSKGHATPDSTWYDQAEDEWVCVLKGEGTLLFEQGESVVLGVGDSLLIPAHQKHRVQLTTPHDPTIWLAVFYGAQ</sequence>
<dbReference type="RefSeq" id="WP_237468013.1">
    <property type="nucleotide sequence ID" value="NZ_CAKLDI010000002.1"/>
</dbReference>
<dbReference type="InterPro" id="IPR011051">
    <property type="entry name" value="RmlC_Cupin_sf"/>
</dbReference>
<proteinExistence type="predicted"/>
<evidence type="ECO:0000313" key="2">
    <source>
        <dbReference type="EMBL" id="CAH0535153.1"/>
    </source>
</evidence>
<evidence type="ECO:0000313" key="3">
    <source>
        <dbReference type="Proteomes" id="UP000838672"/>
    </source>
</evidence>
<comment type="caution">
    <text evidence="2">The sequence shown here is derived from an EMBL/GenBank/DDBJ whole genome shotgun (WGS) entry which is preliminary data.</text>
</comment>
<dbReference type="CDD" id="cd06981">
    <property type="entry name" value="cupin_reut_a1446"/>
    <property type="match status" value="1"/>
</dbReference>
<gene>
    <name evidence="2" type="ORF">VST7929_02814</name>
</gene>
<accession>A0ABM8ZWY6</accession>
<dbReference type="EMBL" id="CAKLDI010000002">
    <property type="protein sequence ID" value="CAH0535153.1"/>
    <property type="molecule type" value="Genomic_DNA"/>
</dbReference>
<protein>
    <recommendedName>
        <fullName evidence="1">Cupin type-2 domain-containing protein</fullName>
    </recommendedName>
</protein>
<dbReference type="Gene3D" id="2.60.120.10">
    <property type="entry name" value="Jelly Rolls"/>
    <property type="match status" value="1"/>
</dbReference>
<feature type="domain" description="Cupin type-2" evidence="1">
    <location>
        <begin position="45"/>
        <end position="106"/>
    </location>
</feature>